<comment type="caution">
    <text evidence="1">The sequence shown here is derived from an EMBL/GenBank/DDBJ whole genome shotgun (WGS) entry which is preliminary data.</text>
</comment>
<evidence type="ECO:0000313" key="2">
    <source>
        <dbReference type="Proteomes" id="UP000312784"/>
    </source>
</evidence>
<organism evidence="1 2">
    <name type="scientific">Ochrobactrum teleogrylli</name>
    <dbReference type="NCBI Taxonomy" id="2479765"/>
    <lineage>
        <taxon>Bacteria</taxon>
        <taxon>Pseudomonadati</taxon>
        <taxon>Pseudomonadota</taxon>
        <taxon>Alphaproteobacteria</taxon>
        <taxon>Hyphomicrobiales</taxon>
        <taxon>Brucellaceae</taxon>
        <taxon>Brucella/Ochrobactrum group</taxon>
        <taxon>Ochrobactrum</taxon>
    </lineage>
</organism>
<gene>
    <name evidence="1" type="ORF">FIC94_22035</name>
</gene>
<protein>
    <submittedName>
        <fullName evidence="1">Uncharacterized protein</fullName>
    </submittedName>
</protein>
<evidence type="ECO:0000313" key="1">
    <source>
        <dbReference type="EMBL" id="TNV09324.1"/>
    </source>
</evidence>
<proteinExistence type="predicted"/>
<name>A0ABY2XY67_9HYPH</name>
<accession>A0ABY2XY67</accession>
<dbReference type="Pfam" id="PF03260">
    <property type="entry name" value="Lipoprotein_11"/>
    <property type="match status" value="1"/>
</dbReference>
<dbReference type="InterPro" id="IPR004943">
    <property type="entry name" value="Lipoprotein_11"/>
</dbReference>
<reference evidence="1 2" key="1">
    <citation type="submission" date="2019-06" db="EMBL/GenBank/DDBJ databases">
        <title>Ochrobactrum cricket sp.nov., isolated from the insect Teleogryllus occipitalis living in deserted cropland.</title>
        <authorList>
            <person name="Hu M."/>
        </authorList>
    </citation>
    <scope>NUCLEOTIDE SEQUENCE [LARGE SCALE GENOMIC DNA]</scope>
    <source>
        <strain evidence="1 2">LCB8</strain>
    </source>
</reference>
<sequence>MVVKEQLDPANNDIIDYWGEGRIIGEDGIDIVTGFPNAYNINYQYKLVSNGANTNRKIPNRIPTHDYDNVSVEQYVKAGSCYKITSMGSPITENTVKEIMRLINPAGRVILYGIDTITPLSIERVRSLLSKKDFVELPDYDFPSPFSEIRGFDKNAVFLNIDTVELEFLERIRKSEFWKALPIIINNRSNTILLKRYIDSLLKEDGVLVFQFACYLWYHDGQQIVRDYFDRQFVYIFSEQYLFIASEKYDKYLKPELNPDTVGDRALYGGTYETQARFIWRFILRDYGEVSIIFISRIENTINILNLPLLLTMAGTARHILAGQLMIQLGVCGGLNIGGAPKVTFASYFIINCMISL</sequence>
<keyword evidence="2" id="KW-1185">Reference proteome</keyword>
<dbReference type="EMBL" id="VEWL01000028">
    <property type="protein sequence ID" value="TNV09324.1"/>
    <property type="molecule type" value="Genomic_DNA"/>
</dbReference>
<dbReference type="Proteomes" id="UP000312784">
    <property type="component" value="Unassembled WGS sequence"/>
</dbReference>